<gene>
    <name evidence="3" type="ORF">D7M11_12155</name>
</gene>
<comment type="caution">
    <text evidence="3">The sequence shown here is derived from an EMBL/GenBank/DDBJ whole genome shotgun (WGS) entry which is preliminary data.</text>
</comment>
<dbReference type="PANTHER" id="PTHR22946">
    <property type="entry name" value="DIENELACTONE HYDROLASE DOMAIN-CONTAINING PROTEIN-RELATED"/>
    <property type="match status" value="1"/>
</dbReference>
<protein>
    <submittedName>
        <fullName evidence="3">Alpha/beta fold hydrolase</fullName>
    </submittedName>
</protein>
<dbReference type="InterPro" id="IPR050261">
    <property type="entry name" value="FrsA_esterase"/>
</dbReference>
<sequence length="279" mass="31457">MERAITIMYGSTELKASLHYPIQTGEGKDVKGNQGGHCPLIVICHGFIGSRIGVDRLFVNAARQFAAAGYMVLRFDYAGCGESTGDYGEGGLNAMIEQTRVVLDYALEIDYVDPNRVSLLGHSLGGAVALLTAAQDRRVKTLLLWSAVAHPFNDILRIVGQSTYDHAVQYGSADYMGYSLRPSFFESLSEHQPFAQIRKFTGDVFLAHGTSDSVIPTDYCSLYQKLFWMRSYGQCDMELIFQADHTYTTGGSKRELYDRTLEWLTYNEKRKREWHNWEI</sequence>
<dbReference type="GO" id="GO:0052689">
    <property type="term" value="F:carboxylic ester hydrolase activity"/>
    <property type="evidence" value="ECO:0007669"/>
    <property type="project" value="UniProtKB-ARBA"/>
</dbReference>
<dbReference type="GO" id="GO:0008236">
    <property type="term" value="F:serine-type peptidase activity"/>
    <property type="evidence" value="ECO:0007669"/>
    <property type="project" value="InterPro"/>
</dbReference>
<accession>A0A3B0CL60</accession>
<keyword evidence="4" id="KW-1185">Reference proteome</keyword>
<dbReference type="InterPro" id="IPR029058">
    <property type="entry name" value="AB_hydrolase_fold"/>
</dbReference>
<dbReference type="Proteomes" id="UP000282311">
    <property type="component" value="Unassembled WGS sequence"/>
</dbReference>
<keyword evidence="1 3" id="KW-0378">Hydrolase</keyword>
<organism evidence="3 4">
    <name type="scientific">Paenibacillus ginsengarvi</name>
    <dbReference type="NCBI Taxonomy" id="400777"/>
    <lineage>
        <taxon>Bacteria</taxon>
        <taxon>Bacillati</taxon>
        <taxon>Bacillota</taxon>
        <taxon>Bacilli</taxon>
        <taxon>Bacillales</taxon>
        <taxon>Paenibacillaceae</taxon>
        <taxon>Paenibacillus</taxon>
    </lineage>
</organism>
<evidence type="ECO:0000313" key="4">
    <source>
        <dbReference type="Proteomes" id="UP000282311"/>
    </source>
</evidence>
<evidence type="ECO:0000259" key="2">
    <source>
        <dbReference type="Pfam" id="PF00326"/>
    </source>
</evidence>
<dbReference type="OrthoDB" id="9780269at2"/>
<reference evidence="3 4" key="1">
    <citation type="journal article" date="2007" name="Int. J. Syst. Evol. Microbiol.">
        <title>Paenibacillus ginsengarvi sp. nov., isolated from soil from ginseng cultivation.</title>
        <authorList>
            <person name="Yoon M.H."/>
            <person name="Ten L.N."/>
            <person name="Im W.T."/>
        </authorList>
    </citation>
    <scope>NUCLEOTIDE SEQUENCE [LARGE SCALE GENOMIC DNA]</scope>
    <source>
        <strain evidence="3 4">KCTC 13059</strain>
    </source>
</reference>
<dbReference type="GO" id="GO:0006508">
    <property type="term" value="P:proteolysis"/>
    <property type="evidence" value="ECO:0007669"/>
    <property type="project" value="InterPro"/>
</dbReference>
<feature type="domain" description="Peptidase S9 prolyl oligopeptidase catalytic" evidence="2">
    <location>
        <begin position="65"/>
        <end position="265"/>
    </location>
</feature>
<dbReference type="EMBL" id="RBAH01000007">
    <property type="protein sequence ID" value="RKN84736.1"/>
    <property type="molecule type" value="Genomic_DNA"/>
</dbReference>
<dbReference type="SUPFAM" id="SSF53474">
    <property type="entry name" value="alpha/beta-Hydrolases"/>
    <property type="match status" value="1"/>
</dbReference>
<proteinExistence type="predicted"/>
<dbReference type="RefSeq" id="WP_120747478.1">
    <property type="nucleotide sequence ID" value="NZ_RBAH01000007.1"/>
</dbReference>
<dbReference type="Pfam" id="PF00326">
    <property type="entry name" value="Peptidase_S9"/>
    <property type="match status" value="1"/>
</dbReference>
<evidence type="ECO:0000313" key="3">
    <source>
        <dbReference type="EMBL" id="RKN84736.1"/>
    </source>
</evidence>
<name>A0A3B0CL60_9BACL</name>
<dbReference type="InterPro" id="IPR001375">
    <property type="entry name" value="Peptidase_S9_cat"/>
</dbReference>
<dbReference type="Gene3D" id="3.40.50.1820">
    <property type="entry name" value="alpha/beta hydrolase"/>
    <property type="match status" value="1"/>
</dbReference>
<dbReference type="AlphaFoldDB" id="A0A3B0CL60"/>
<dbReference type="PANTHER" id="PTHR22946:SF9">
    <property type="entry name" value="POLYKETIDE TRANSFERASE AF380"/>
    <property type="match status" value="1"/>
</dbReference>
<evidence type="ECO:0000256" key="1">
    <source>
        <dbReference type="ARBA" id="ARBA00022801"/>
    </source>
</evidence>